<dbReference type="WBParaSite" id="Minc3s00300g09703">
    <property type="protein sequence ID" value="Minc3s00300g09703"/>
    <property type="gene ID" value="Minc3s00300g09703"/>
</dbReference>
<dbReference type="Pfam" id="PF00431">
    <property type="entry name" value="CUB"/>
    <property type="match status" value="1"/>
</dbReference>
<dbReference type="SMART" id="SM00042">
    <property type="entry name" value="CUB"/>
    <property type="match status" value="1"/>
</dbReference>
<evidence type="ECO:0000313" key="6">
    <source>
        <dbReference type="WBParaSite" id="Minc3s00300g09703"/>
    </source>
</evidence>
<accession>A0A914L6A4</accession>
<keyword evidence="2" id="KW-1015">Disulfide bond</keyword>
<keyword evidence="1" id="KW-0677">Repeat</keyword>
<feature type="domain" description="CUB" evidence="4">
    <location>
        <begin position="1"/>
        <end position="86"/>
    </location>
</feature>
<evidence type="ECO:0000259" key="4">
    <source>
        <dbReference type="PROSITE" id="PS01180"/>
    </source>
</evidence>
<evidence type="ECO:0000256" key="1">
    <source>
        <dbReference type="ARBA" id="ARBA00022737"/>
    </source>
</evidence>
<keyword evidence="5" id="KW-1185">Reference proteome</keyword>
<evidence type="ECO:0000256" key="3">
    <source>
        <dbReference type="PROSITE-ProRule" id="PRU00059"/>
    </source>
</evidence>
<name>A0A914L6A4_MELIC</name>
<dbReference type="PANTHER" id="PTHR24251:SF30">
    <property type="entry name" value="MEMBRANE FRIZZLED-RELATED PROTEIN"/>
    <property type="match status" value="1"/>
</dbReference>
<dbReference type="Gene3D" id="2.60.120.290">
    <property type="entry name" value="Spermadhesin, CUB domain"/>
    <property type="match status" value="1"/>
</dbReference>
<proteinExistence type="predicted"/>
<dbReference type="CDD" id="cd00041">
    <property type="entry name" value="CUB"/>
    <property type="match status" value="1"/>
</dbReference>
<dbReference type="Proteomes" id="UP000887563">
    <property type="component" value="Unplaced"/>
</dbReference>
<dbReference type="InterPro" id="IPR035914">
    <property type="entry name" value="Sperma_CUB_dom_sf"/>
</dbReference>
<comment type="caution">
    <text evidence="3">Lacks conserved residue(s) required for the propagation of feature annotation.</text>
</comment>
<organism evidence="5 6">
    <name type="scientific">Meloidogyne incognita</name>
    <name type="common">Southern root-knot nematode worm</name>
    <name type="synonym">Oxyuris incognita</name>
    <dbReference type="NCBI Taxonomy" id="6306"/>
    <lineage>
        <taxon>Eukaryota</taxon>
        <taxon>Metazoa</taxon>
        <taxon>Ecdysozoa</taxon>
        <taxon>Nematoda</taxon>
        <taxon>Chromadorea</taxon>
        <taxon>Rhabditida</taxon>
        <taxon>Tylenchina</taxon>
        <taxon>Tylenchomorpha</taxon>
        <taxon>Tylenchoidea</taxon>
        <taxon>Meloidogynidae</taxon>
        <taxon>Meloidogyninae</taxon>
        <taxon>Meloidogyne</taxon>
        <taxon>Meloidogyne incognita group</taxon>
    </lineage>
</organism>
<evidence type="ECO:0000256" key="2">
    <source>
        <dbReference type="ARBA" id="ARBA00023157"/>
    </source>
</evidence>
<protein>
    <submittedName>
        <fullName evidence="6">CUB domain-containing protein</fullName>
    </submittedName>
</protein>
<dbReference type="PROSITE" id="PS01180">
    <property type="entry name" value="CUB"/>
    <property type="match status" value="1"/>
</dbReference>
<sequence length="88" mass="10238">MYCLWHFEAPGRYIIAVNISKFNTEENQDFVTIFDGDDTNQKYLEMLSGRITSNKTIKSKRNLMTISFHSDITLEMSGFALWYKAGRS</sequence>
<dbReference type="AlphaFoldDB" id="A0A914L6A4"/>
<dbReference type="InterPro" id="IPR000859">
    <property type="entry name" value="CUB_dom"/>
</dbReference>
<evidence type="ECO:0000313" key="5">
    <source>
        <dbReference type="Proteomes" id="UP000887563"/>
    </source>
</evidence>
<reference evidence="6" key="1">
    <citation type="submission" date="2022-11" db="UniProtKB">
        <authorList>
            <consortium name="WormBaseParasite"/>
        </authorList>
    </citation>
    <scope>IDENTIFICATION</scope>
</reference>
<dbReference type="SUPFAM" id="SSF49854">
    <property type="entry name" value="Spermadhesin, CUB domain"/>
    <property type="match status" value="1"/>
</dbReference>
<dbReference type="PANTHER" id="PTHR24251">
    <property type="entry name" value="OVOCHYMASE-RELATED"/>
    <property type="match status" value="1"/>
</dbReference>